<gene>
    <name evidence="1" type="ORF">Bhyg_14654</name>
</gene>
<reference evidence="1" key="1">
    <citation type="submission" date="2022-07" db="EMBL/GenBank/DDBJ databases">
        <authorList>
            <person name="Trinca V."/>
            <person name="Uliana J.V.C."/>
            <person name="Torres T.T."/>
            <person name="Ward R.J."/>
            <person name="Monesi N."/>
        </authorList>
    </citation>
    <scope>NUCLEOTIDE SEQUENCE</scope>
    <source>
        <strain evidence="1">HSMRA1968</strain>
        <tissue evidence="1">Whole embryos</tissue>
    </source>
</reference>
<protein>
    <recommendedName>
        <fullName evidence="3">Reverse transcriptase domain-containing protein</fullName>
    </recommendedName>
</protein>
<sequence>MDDTSTSSTSAIPRIAGQVVQKHVKKIVKFLTKWKIKINAGKTEAIVFRYYKKKYRVRQSPLLIIINGHKVAYKDS</sequence>
<proteinExistence type="predicted"/>
<comment type="caution">
    <text evidence="1">The sequence shown here is derived from an EMBL/GenBank/DDBJ whole genome shotgun (WGS) entry which is preliminary data.</text>
</comment>
<dbReference type="Proteomes" id="UP001151699">
    <property type="component" value="Chromosome C"/>
</dbReference>
<name>A0A9Q0MTL3_9DIPT</name>
<accession>A0A9Q0MTL3</accession>
<evidence type="ECO:0008006" key="3">
    <source>
        <dbReference type="Google" id="ProtNLM"/>
    </source>
</evidence>
<dbReference type="OrthoDB" id="8031761at2759"/>
<evidence type="ECO:0000313" key="1">
    <source>
        <dbReference type="EMBL" id="KAJ6636067.1"/>
    </source>
</evidence>
<dbReference type="EMBL" id="WJQU01000004">
    <property type="protein sequence ID" value="KAJ6636067.1"/>
    <property type="molecule type" value="Genomic_DNA"/>
</dbReference>
<keyword evidence="2" id="KW-1185">Reference proteome</keyword>
<organism evidence="1 2">
    <name type="scientific">Pseudolycoriella hygida</name>
    <dbReference type="NCBI Taxonomy" id="35572"/>
    <lineage>
        <taxon>Eukaryota</taxon>
        <taxon>Metazoa</taxon>
        <taxon>Ecdysozoa</taxon>
        <taxon>Arthropoda</taxon>
        <taxon>Hexapoda</taxon>
        <taxon>Insecta</taxon>
        <taxon>Pterygota</taxon>
        <taxon>Neoptera</taxon>
        <taxon>Endopterygota</taxon>
        <taxon>Diptera</taxon>
        <taxon>Nematocera</taxon>
        <taxon>Sciaroidea</taxon>
        <taxon>Sciaridae</taxon>
        <taxon>Pseudolycoriella</taxon>
    </lineage>
</organism>
<evidence type="ECO:0000313" key="2">
    <source>
        <dbReference type="Proteomes" id="UP001151699"/>
    </source>
</evidence>
<dbReference type="AlphaFoldDB" id="A0A9Q0MTL3"/>